<evidence type="ECO:0000313" key="2">
    <source>
        <dbReference type="Proteomes" id="UP000502996"/>
    </source>
</evidence>
<organism evidence="1 2">
    <name type="scientific">Nocardioides anomalus</name>
    <dbReference type="NCBI Taxonomy" id="2712223"/>
    <lineage>
        <taxon>Bacteria</taxon>
        <taxon>Bacillati</taxon>
        <taxon>Actinomycetota</taxon>
        <taxon>Actinomycetes</taxon>
        <taxon>Propionibacteriales</taxon>
        <taxon>Nocardioidaceae</taxon>
        <taxon>Nocardioides</taxon>
    </lineage>
</organism>
<reference evidence="1 2" key="1">
    <citation type="submission" date="2020-02" db="EMBL/GenBank/DDBJ databases">
        <title>Full genome sequence of Nocardioides sp. R-3366.</title>
        <authorList>
            <person name="Im W.-T."/>
        </authorList>
    </citation>
    <scope>NUCLEOTIDE SEQUENCE [LARGE SCALE GENOMIC DNA]</scope>
    <source>
        <strain evidence="1 2">R-3366</strain>
    </source>
</reference>
<accession>A0A6G6WG81</accession>
<dbReference type="Proteomes" id="UP000502996">
    <property type="component" value="Chromosome"/>
</dbReference>
<dbReference type="RefSeq" id="WP_165235301.1">
    <property type="nucleotide sequence ID" value="NZ_CP049257.1"/>
</dbReference>
<proteinExistence type="predicted"/>
<gene>
    <name evidence="1" type="ORF">G5V58_16990</name>
</gene>
<protein>
    <submittedName>
        <fullName evidence="1">DinB family protein</fullName>
    </submittedName>
</protein>
<dbReference type="Gene3D" id="1.20.120.450">
    <property type="entry name" value="dinb family like domain"/>
    <property type="match status" value="1"/>
</dbReference>
<dbReference type="KEGG" id="nano:G5V58_16990"/>
<dbReference type="SUPFAM" id="SSF109854">
    <property type="entry name" value="DinB/YfiT-like putative metalloenzymes"/>
    <property type="match status" value="1"/>
</dbReference>
<dbReference type="Pfam" id="PF04978">
    <property type="entry name" value="MST"/>
    <property type="match status" value="1"/>
</dbReference>
<dbReference type="AlphaFoldDB" id="A0A6G6WG81"/>
<dbReference type="InterPro" id="IPR007061">
    <property type="entry name" value="MST-like"/>
</dbReference>
<name>A0A6G6WG81_9ACTN</name>
<keyword evidence="2" id="KW-1185">Reference proteome</keyword>
<evidence type="ECO:0000313" key="1">
    <source>
        <dbReference type="EMBL" id="QIG44242.1"/>
    </source>
</evidence>
<sequence length="162" mass="18294">MSELEALRRWLREARGVVEAKAAGLSAEQLAARSVPPSELSVLGLVRHLAQMEHYWFVVTLSRTDEPRPFFPAGDWAAQFRDAVADDAVVEEAFSTWRAVRARADAVLDGLEQSDLDFVWDPDDRIGSVREVLEQVVYEYSRHCGHLDLLREAIDGETGEER</sequence>
<dbReference type="EMBL" id="CP049257">
    <property type="protein sequence ID" value="QIG44242.1"/>
    <property type="molecule type" value="Genomic_DNA"/>
</dbReference>
<dbReference type="InterPro" id="IPR034660">
    <property type="entry name" value="DinB/YfiT-like"/>
</dbReference>